<organism evidence="2 3">
    <name type="scientific">Auxenochlorella protothecoides</name>
    <name type="common">Green microalga</name>
    <name type="synonym">Chlorella protothecoides</name>
    <dbReference type="NCBI Taxonomy" id="3075"/>
    <lineage>
        <taxon>Eukaryota</taxon>
        <taxon>Viridiplantae</taxon>
        <taxon>Chlorophyta</taxon>
        <taxon>core chlorophytes</taxon>
        <taxon>Trebouxiophyceae</taxon>
        <taxon>Chlorellales</taxon>
        <taxon>Chlorellaceae</taxon>
        <taxon>Auxenochlorella</taxon>
    </lineage>
</organism>
<dbReference type="KEGG" id="apro:F751_4362"/>
<dbReference type="Proteomes" id="UP000028924">
    <property type="component" value="Unassembled WGS sequence"/>
</dbReference>
<evidence type="ECO:0000256" key="1">
    <source>
        <dbReference type="SAM" id="MobiDB-lite"/>
    </source>
</evidence>
<evidence type="ECO:0000313" key="3">
    <source>
        <dbReference type="Proteomes" id="UP000028924"/>
    </source>
</evidence>
<dbReference type="Gene3D" id="1.10.10.10">
    <property type="entry name" value="Winged helix-like DNA-binding domain superfamily/Winged helix DNA-binding domain"/>
    <property type="match status" value="1"/>
</dbReference>
<evidence type="ECO:0008006" key="4">
    <source>
        <dbReference type="Google" id="ProtNLM"/>
    </source>
</evidence>
<dbReference type="InterPro" id="IPR036390">
    <property type="entry name" value="WH_DNA-bd_sf"/>
</dbReference>
<dbReference type="CDD" id="cd00167">
    <property type="entry name" value="SANT"/>
    <property type="match status" value="1"/>
</dbReference>
<dbReference type="InterPro" id="IPR001005">
    <property type="entry name" value="SANT/Myb"/>
</dbReference>
<feature type="region of interest" description="Disordered" evidence="1">
    <location>
        <begin position="329"/>
        <end position="357"/>
    </location>
</feature>
<feature type="region of interest" description="Disordered" evidence="1">
    <location>
        <begin position="272"/>
        <end position="291"/>
    </location>
</feature>
<dbReference type="SUPFAM" id="SSF46785">
    <property type="entry name" value="Winged helix' DNA-binding domain"/>
    <property type="match status" value="1"/>
</dbReference>
<dbReference type="RefSeq" id="XP_011396353.1">
    <property type="nucleotide sequence ID" value="XM_011398051.1"/>
</dbReference>
<evidence type="ECO:0000313" key="2">
    <source>
        <dbReference type="EMBL" id="KFM23480.1"/>
    </source>
</evidence>
<dbReference type="InterPro" id="IPR036388">
    <property type="entry name" value="WH-like_DNA-bd_sf"/>
</dbReference>
<dbReference type="GeneID" id="23615753"/>
<feature type="compositionally biased region" description="Basic and acidic residues" evidence="1">
    <location>
        <begin position="280"/>
        <end position="291"/>
    </location>
</feature>
<name>A0A087SCM6_AUXPR</name>
<dbReference type="STRING" id="3075.A0A087SCM6"/>
<proteinExistence type="predicted"/>
<dbReference type="EMBL" id="KL662094">
    <property type="protein sequence ID" value="KFM23480.1"/>
    <property type="molecule type" value="Genomic_DNA"/>
</dbReference>
<gene>
    <name evidence="2" type="ORF">F751_4362</name>
</gene>
<protein>
    <recommendedName>
        <fullName evidence="4">Myb-like domain-containing protein</fullName>
    </recommendedName>
</protein>
<feature type="compositionally biased region" description="Basic and acidic residues" evidence="1">
    <location>
        <begin position="508"/>
        <end position="518"/>
    </location>
</feature>
<accession>A0A087SCM6</accession>
<keyword evidence="3" id="KW-1185">Reference proteome</keyword>
<reference evidence="2 3" key="1">
    <citation type="journal article" date="2014" name="BMC Genomics">
        <title>Oil accumulation mechanisms of the oleaginous microalga Chlorella protothecoides revealed through its genome, transcriptomes, and proteomes.</title>
        <authorList>
            <person name="Gao C."/>
            <person name="Wang Y."/>
            <person name="Shen Y."/>
            <person name="Yan D."/>
            <person name="He X."/>
            <person name="Dai J."/>
            <person name="Wu Q."/>
        </authorList>
    </citation>
    <scope>NUCLEOTIDE SEQUENCE [LARGE SCALE GENOMIC DNA]</scope>
    <source>
        <strain evidence="2 3">0710</strain>
    </source>
</reference>
<feature type="region of interest" description="Disordered" evidence="1">
    <location>
        <begin position="462"/>
        <end position="518"/>
    </location>
</feature>
<sequence>MHMSGAHDGSGGPTSEELAAAGLSSSGLGLSHSIFGGASHLLPHLSQLGPPGSNPGGPAGPGNAMALLPGLGLGALPPGTSPEALLALHNAQIAALQAHGGAGQMGLSAEMLAAAASGGFAMAGGEHGQFPTLGPDMQPMGLDPATLAAVAGAQGGQMAIPLDFLSLPHLSPELLQSIQAGNLPFNMLPAGYGMAPMGSPTEQQPTADPNMVYKNWWDEEDEKELLRFVGDGEYRRLKLGSEELDWQALEAHFRRSQNALRKKYWMLSKAPMPGTMEATPKQRAERKNWTEEETAELKRLVAAQSGADGESVDWEKLAAHFGTSVQTVKRKHRHAQEHLSLASGTPASTEKGKRQHHRKNVPYRWMIVYALSQLPGLEGTALQIFDVIEGYAPFVDQLDTRIMPGTKHVPRWKIQVRKVLSADNIFRNTGHKQKHETVWQLDPVALQETNAERQRQRAGLPPFQFPTEQAEGPQGGEGAAPSQHLGMGMPHSLGLEAGQGGYGARPAHNYDEAARGRG</sequence>
<dbReference type="AlphaFoldDB" id="A0A087SCM6"/>
<dbReference type="OrthoDB" id="515222at2759"/>